<dbReference type="PaxDb" id="55529-EKX44505"/>
<reference evidence="2 4" key="1">
    <citation type="journal article" date="2012" name="Nature">
        <title>Algal genomes reveal evolutionary mosaicism and the fate of nucleomorphs.</title>
        <authorList>
            <consortium name="DOE Joint Genome Institute"/>
            <person name="Curtis B.A."/>
            <person name="Tanifuji G."/>
            <person name="Burki F."/>
            <person name="Gruber A."/>
            <person name="Irimia M."/>
            <person name="Maruyama S."/>
            <person name="Arias M.C."/>
            <person name="Ball S.G."/>
            <person name="Gile G.H."/>
            <person name="Hirakawa Y."/>
            <person name="Hopkins J.F."/>
            <person name="Kuo A."/>
            <person name="Rensing S.A."/>
            <person name="Schmutz J."/>
            <person name="Symeonidi A."/>
            <person name="Elias M."/>
            <person name="Eveleigh R.J."/>
            <person name="Herman E.K."/>
            <person name="Klute M.J."/>
            <person name="Nakayama T."/>
            <person name="Obornik M."/>
            <person name="Reyes-Prieto A."/>
            <person name="Armbrust E.V."/>
            <person name="Aves S.J."/>
            <person name="Beiko R.G."/>
            <person name="Coutinho P."/>
            <person name="Dacks J.B."/>
            <person name="Durnford D.G."/>
            <person name="Fast N.M."/>
            <person name="Green B.R."/>
            <person name="Grisdale C.J."/>
            <person name="Hempel F."/>
            <person name="Henrissat B."/>
            <person name="Hoppner M.P."/>
            <person name="Ishida K."/>
            <person name="Kim E."/>
            <person name="Koreny L."/>
            <person name="Kroth P.G."/>
            <person name="Liu Y."/>
            <person name="Malik S.B."/>
            <person name="Maier U.G."/>
            <person name="McRose D."/>
            <person name="Mock T."/>
            <person name="Neilson J.A."/>
            <person name="Onodera N.T."/>
            <person name="Poole A.M."/>
            <person name="Pritham E.J."/>
            <person name="Richards T.A."/>
            <person name="Rocap G."/>
            <person name="Roy S.W."/>
            <person name="Sarai C."/>
            <person name="Schaack S."/>
            <person name="Shirato S."/>
            <person name="Slamovits C.H."/>
            <person name="Spencer D.F."/>
            <person name="Suzuki S."/>
            <person name="Worden A.Z."/>
            <person name="Zauner S."/>
            <person name="Barry K."/>
            <person name="Bell C."/>
            <person name="Bharti A.K."/>
            <person name="Crow J.A."/>
            <person name="Grimwood J."/>
            <person name="Kramer R."/>
            <person name="Lindquist E."/>
            <person name="Lucas S."/>
            <person name="Salamov A."/>
            <person name="McFadden G.I."/>
            <person name="Lane C.E."/>
            <person name="Keeling P.J."/>
            <person name="Gray M.W."/>
            <person name="Grigoriev I.V."/>
            <person name="Archibald J.M."/>
        </authorList>
    </citation>
    <scope>NUCLEOTIDE SEQUENCE</scope>
    <source>
        <strain evidence="2 4">CCMP2712</strain>
    </source>
</reference>
<dbReference type="EnsemblProtists" id="EKX44505">
    <property type="protein sequence ID" value="EKX44505"/>
    <property type="gene ID" value="GUITHDRAFT_109625"/>
</dbReference>
<evidence type="ECO:0000313" key="4">
    <source>
        <dbReference type="Proteomes" id="UP000011087"/>
    </source>
</evidence>
<gene>
    <name evidence="2" type="ORF">GUITHDRAFT_109625</name>
</gene>
<organism evidence="2">
    <name type="scientific">Guillardia theta (strain CCMP2712)</name>
    <name type="common">Cryptophyte</name>
    <dbReference type="NCBI Taxonomy" id="905079"/>
    <lineage>
        <taxon>Eukaryota</taxon>
        <taxon>Cryptophyceae</taxon>
        <taxon>Pyrenomonadales</taxon>
        <taxon>Geminigeraceae</taxon>
        <taxon>Guillardia</taxon>
    </lineage>
</organism>
<dbReference type="HOGENOM" id="CLU_985000_0_0_1"/>
<dbReference type="EMBL" id="JH993004">
    <property type="protein sequence ID" value="EKX44505.1"/>
    <property type="molecule type" value="Genomic_DNA"/>
</dbReference>
<reference evidence="4" key="2">
    <citation type="submission" date="2012-11" db="EMBL/GenBank/DDBJ databases">
        <authorList>
            <person name="Kuo A."/>
            <person name="Curtis B.A."/>
            <person name="Tanifuji G."/>
            <person name="Burki F."/>
            <person name="Gruber A."/>
            <person name="Irimia M."/>
            <person name="Maruyama S."/>
            <person name="Arias M.C."/>
            <person name="Ball S.G."/>
            <person name="Gile G.H."/>
            <person name="Hirakawa Y."/>
            <person name="Hopkins J.F."/>
            <person name="Rensing S.A."/>
            <person name="Schmutz J."/>
            <person name="Symeonidi A."/>
            <person name="Elias M."/>
            <person name="Eveleigh R.J."/>
            <person name="Herman E.K."/>
            <person name="Klute M.J."/>
            <person name="Nakayama T."/>
            <person name="Obornik M."/>
            <person name="Reyes-Prieto A."/>
            <person name="Armbrust E.V."/>
            <person name="Aves S.J."/>
            <person name="Beiko R.G."/>
            <person name="Coutinho P."/>
            <person name="Dacks J.B."/>
            <person name="Durnford D.G."/>
            <person name="Fast N.M."/>
            <person name="Green B.R."/>
            <person name="Grisdale C."/>
            <person name="Hempe F."/>
            <person name="Henrissat B."/>
            <person name="Hoppner M.P."/>
            <person name="Ishida K.-I."/>
            <person name="Kim E."/>
            <person name="Koreny L."/>
            <person name="Kroth P.G."/>
            <person name="Liu Y."/>
            <person name="Malik S.-B."/>
            <person name="Maier U.G."/>
            <person name="McRose D."/>
            <person name="Mock T."/>
            <person name="Neilson J.A."/>
            <person name="Onodera N.T."/>
            <person name="Poole A.M."/>
            <person name="Pritham E.J."/>
            <person name="Richards T.A."/>
            <person name="Rocap G."/>
            <person name="Roy S.W."/>
            <person name="Sarai C."/>
            <person name="Schaack S."/>
            <person name="Shirato S."/>
            <person name="Slamovits C.H."/>
            <person name="Spencer D.F."/>
            <person name="Suzuki S."/>
            <person name="Worden A.Z."/>
            <person name="Zauner S."/>
            <person name="Barry K."/>
            <person name="Bell C."/>
            <person name="Bharti A.K."/>
            <person name="Crow J.A."/>
            <person name="Grimwood J."/>
            <person name="Kramer R."/>
            <person name="Lindquist E."/>
            <person name="Lucas S."/>
            <person name="Salamov A."/>
            <person name="McFadden G.I."/>
            <person name="Lane C.E."/>
            <person name="Keeling P.J."/>
            <person name="Gray M.W."/>
            <person name="Grigoriev I.V."/>
            <person name="Archibald J.M."/>
        </authorList>
    </citation>
    <scope>NUCLEOTIDE SEQUENCE</scope>
    <source>
        <strain evidence="4">CCMP2712</strain>
    </source>
</reference>
<dbReference type="AlphaFoldDB" id="L1J8V8"/>
<proteinExistence type="predicted"/>
<keyword evidence="4" id="KW-1185">Reference proteome</keyword>
<name>L1J8V8_GUITC</name>
<feature type="compositionally biased region" description="Basic and acidic residues" evidence="1">
    <location>
        <begin position="139"/>
        <end position="167"/>
    </location>
</feature>
<dbReference type="RefSeq" id="XP_005831485.1">
    <property type="nucleotide sequence ID" value="XM_005831428.1"/>
</dbReference>
<dbReference type="KEGG" id="gtt:GUITHDRAFT_109625"/>
<evidence type="ECO:0000256" key="1">
    <source>
        <dbReference type="SAM" id="MobiDB-lite"/>
    </source>
</evidence>
<feature type="region of interest" description="Disordered" evidence="1">
    <location>
        <begin position="139"/>
        <end position="177"/>
    </location>
</feature>
<dbReference type="GeneID" id="17301233"/>
<reference evidence="3" key="3">
    <citation type="submission" date="2016-03" db="UniProtKB">
        <authorList>
            <consortium name="EnsemblProtists"/>
        </authorList>
    </citation>
    <scope>IDENTIFICATION</scope>
</reference>
<accession>L1J8V8</accession>
<sequence>MSLRSTGDRIDMLYAKDEDEGRRTRMTESPELTRVREEMVLRDRDPVITPFGRFHLRIGLKDNKQWLRSSHEKKLHTIAKPGSHDSMVSSHLDSGQPFREASEIMLSWQPTGHASYVLPAKHAGKAGALQVDDELQRTEQNEIEDPDKQAADALRSEPEKDANKEDDQLASARTKTPMKRDMIENVTSDALQAYLHTAEDRVCSKMRISLQDAIHETAEQIFKHRQKSQQKLKQTIILESHRNVVRHNISMLKNIHERIWDEMNSSIEEYVERTCSKSRYTVL</sequence>
<dbReference type="Proteomes" id="UP000011087">
    <property type="component" value="Unassembled WGS sequence"/>
</dbReference>
<evidence type="ECO:0000313" key="2">
    <source>
        <dbReference type="EMBL" id="EKX44505.1"/>
    </source>
</evidence>
<evidence type="ECO:0000313" key="3">
    <source>
        <dbReference type="EnsemblProtists" id="EKX44505"/>
    </source>
</evidence>
<protein>
    <submittedName>
        <fullName evidence="2 3">Uncharacterized protein</fullName>
    </submittedName>
</protein>